<organism evidence="2 3">
    <name type="scientific">Rhizobium rhizogenes</name>
    <name type="common">Agrobacterium rhizogenes</name>
    <dbReference type="NCBI Taxonomy" id="359"/>
    <lineage>
        <taxon>Bacteria</taxon>
        <taxon>Pseudomonadati</taxon>
        <taxon>Pseudomonadota</taxon>
        <taxon>Alphaproteobacteria</taxon>
        <taxon>Hyphomicrobiales</taxon>
        <taxon>Rhizobiaceae</taxon>
        <taxon>Rhizobium/Agrobacterium group</taxon>
        <taxon>Rhizobium</taxon>
    </lineage>
</organism>
<name>A0AA88F2F7_RHIRH</name>
<protein>
    <submittedName>
        <fullName evidence="2">Uncharacterized protein</fullName>
    </submittedName>
</protein>
<evidence type="ECO:0000313" key="3">
    <source>
        <dbReference type="Proteomes" id="UP000473658"/>
    </source>
</evidence>
<evidence type="ECO:0000256" key="1">
    <source>
        <dbReference type="SAM" id="Phobius"/>
    </source>
</evidence>
<accession>A0AA88F2F7</accession>
<dbReference type="Proteomes" id="UP000473658">
    <property type="component" value="Unassembled WGS sequence"/>
</dbReference>
<gene>
    <name evidence="2" type="ORF">DXM27_10395</name>
</gene>
<evidence type="ECO:0000313" key="2">
    <source>
        <dbReference type="EMBL" id="KAA3503258.1"/>
    </source>
</evidence>
<sequence>MDAFSTTNTPEADDPTEIYIELRNLFRKSEASSRSFNRQFYAVIAVMIAVCSVSASWAFIGLPKYQRISLIQQENVAWAK</sequence>
<keyword evidence="1" id="KW-1133">Transmembrane helix</keyword>
<keyword evidence="1" id="KW-0472">Membrane</keyword>
<proteinExistence type="predicted"/>
<keyword evidence="1" id="KW-0812">Transmembrane</keyword>
<comment type="caution">
    <text evidence="2">The sequence shown here is derived from an EMBL/GenBank/DDBJ whole genome shotgun (WGS) entry which is preliminary data.</text>
</comment>
<dbReference type="AlphaFoldDB" id="A0AA88F2F7"/>
<dbReference type="EMBL" id="QRFF01000002">
    <property type="protein sequence ID" value="KAA3503258.1"/>
    <property type="molecule type" value="Genomic_DNA"/>
</dbReference>
<reference evidence="2 3" key="1">
    <citation type="submission" date="2018-08" db="EMBL/GenBank/DDBJ databases">
        <title>Crown Gall in kiwifruit.</title>
        <authorList>
            <person name="Visnovsky S.B."/>
            <person name="Pitman A.R."/>
        </authorList>
    </citation>
    <scope>NUCLEOTIDE SEQUENCE [LARGE SCALE GENOMIC DNA]</scope>
    <source>
        <strain evidence="2 3">SBV_302_78_2</strain>
    </source>
</reference>
<feature type="transmembrane region" description="Helical" evidence="1">
    <location>
        <begin position="40"/>
        <end position="62"/>
    </location>
</feature>